<organism evidence="3 4">
    <name type="scientific">Streptococcus mitis</name>
    <dbReference type="NCBI Taxonomy" id="28037"/>
    <lineage>
        <taxon>Bacteria</taxon>
        <taxon>Bacillati</taxon>
        <taxon>Bacillota</taxon>
        <taxon>Bacilli</taxon>
        <taxon>Lactobacillales</taxon>
        <taxon>Streptococcaceae</taxon>
        <taxon>Streptococcus</taxon>
        <taxon>Streptococcus mitis group</taxon>
    </lineage>
</organism>
<dbReference type="PANTHER" id="PTHR39163:SF1">
    <property type="entry name" value="FERREDOXIN"/>
    <property type="match status" value="1"/>
</dbReference>
<comment type="cofactor">
    <cofactor evidence="1">
        <name>[4Fe-4S] cluster</name>
        <dbReference type="ChEBI" id="CHEBI:49883"/>
    </cofactor>
</comment>
<comment type="caution">
    <text evidence="3">The sequence shown here is derived from an EMBL/GenBank/DDBJ whole genome shotgun (WGS) entry which is preliminary data.</text>
</comment>
<dbReference type="EMBL" id="WIJK01000006">
    <property type="protein sequence ID" value="MQQ51963.1"/>
    <property type="molecule type" value="Genomic_DNA"/>
</dbReference>
<keyword evidence="2" id="KW-0472">Membrane</keyword>
<accession>A0A7X1RKM3</accession>
<dbReference type="AlphaFoldDB" id="A0A7X1RKM3"/>
<reference evidence="3 4" key="1">
    <citation type="submission" date="2019-10" db="EMBL/GenBank/DDBJ databases">
        <title>Streptococcus mitis of the oral and urogenital tracts.</title>
        <authorList>
            <person name="Price T."/>
            <person name="Mores C.R."/>
            <person name="Putonti C."/>
            <person name="Wolfe A.J."/>
        </authorList>
    </citation>
    <scope>NUCLEOTIDE SEQUENCE [LARGE SCALE GENOMIC DNA]</scope>
    <source>
        <strain evidence="3 4">SM16</strain>
    </source>
</reference>
<evidence type="ECO:0000256" key="1">
    <source>
        <dbReference type="ARBA" id="ARBA00001966"/>
    </source>
</evidence>
<dbReference type="Gene3D" id="3.30.70.20">
    <property type="match status" value="1"/>
</dbReference>
<name>A0A7X1RKM3_STRMT</name>
<keyword evidence="2" id="KW-1133">Transmembrane helix</keyword>
<evidence type="ECO:0000256" key="2">
    <source>
        <dbReference type="SAM" id="Phobius"/>
    </source>
</evidence>
<dbReference type="PANTHER" id="PTHR39163">
    <property type="entry name" value="FERREDOXIN"/>
    <property type="match status" value="1"/>
</dbReference>
<evidence type="ECO:0000313" key="4">
    <source>
        <dbReference type="Proteomes" id="UP000467560"/>
    </source>
</evidence>
<protein>
    <submittedName>
        <fullName evidence="3">Ferredoxin</fullName>
    </submittedName>
</protein>
<dbReference type="SUPFAM" id="SSF54862">
    <property type="entry name" value="4Fe-4S ferredoxins"/>
    <property type="match status" value="1"/>
</dbReference>
<evidence type="ECO:0000313" key="3">
    <source>
        <dbReference type="EMBL" id="MQQ51963.1"/>
    </source>
</evidence>
<feature type="transmembrane region" description="Helical" evidence="2">
    <location>
        <begin position="6"/>
        <end position="21"/>
    </location>
</feature>
<proteinExistence type="predicted"/>
<dbReference type="Pfam" id="PF13370">
    <property type="entry name" value="Fer4_13"/>
    <property type="match status" value="1"/>
</dbReference>
<dbReference type="Proteomes" id="UP000467560">
    <property type="component" value="Unassembled WGS sequence"/>
</dbReference>
<sequence>MPWFLFHTLLLVFFLISYYNINMKITLIPERCIACGLCQTYSDLFDYHDNGIVRFYDDPNLLERDVPASEELVEAVKQCPTRALIKD</sequence>
<keyword evidence="2" id="KW-0812">Transmembrane</keyword>
<dbReference type="InterPro" id="IPR052395">
    <property type="entry name" value="ET_Ferredoxin"/>
</dbReference>
<gene>
    <name evidence="3" type="ORF">GEZ89_03085</name>
</gene>